<dbReference type="Proteomes" id="UP000646244">
    <property type="component" value="Unassembled WGS sequence"/>
</dbReference>
<comment type="cofactor">
    <cofactor evidence="1">
        <name>pantetheine 4'-phosphate</name>
        <dbReference type="ChEBI" id="CHEBI:47942"/>
    </cofactor>
</comment>
<dbReference type="AlphaFoldDB" id="A0A918TDT2"/>
<evidence type="ECO:0000313" key="5">
    <source>
        <dbReference type="EMBL" id="GHC43891.1"/>
    </source>
</evidence>
<accession>A0A918TDT2</accession>
<dbReference type="PANTHER" id="PTHR45527">
    <property type="entry name" value="NONRIBOSOMAL PEPTIDE SYNTHETASE"/>
    <property type="match status" value="1"/>
</dbReference>
<evidence type="ECO:0000256" key="3">
    <source>
        <dbReference type="ARBA" id="ARBA00022553"/>
    </source>
</evidence>
<dbReference type="Pfam" id="PF00668">
    <property type="entry name" value="Condensation"/>
    <property type="match status" value="1"/>
</dbReference>
<dbReference type="InterPro" id="IPR036736">
    <property type="entry name" value="ACP-like_sf"/>
</dbReference>
<dbReference type="Gene3D" id="3.30.559.10">
    <property type="entry name" value="Chloramphenicol acetyltransferase-like domain"/>
    <property type="match status" value="1"/>
</dbReference>
<gene>
    <name evidence="5" type="ORF">GCM10010507_18460</name>
</gene>
<dbReference type="SUPFAM" id="SSF47336">
    <property type="entry name" value="ACP-like"/>
    <property type="match status" value="1"/>
</dbReference>
<organism evidence="5 6">
    <name type="scientific">Streptomyces cinnamoneus</name>
    <name type="common">Streptoverticillium cinnamoneum</name>
    <dbReference type="NCBI Taxonomy" id="53446"/>
    <lineage>
        <taxon>Bacteria</taxon>
        <taxon>Bacillati</taxon>
        <taxon>Actinomycetota</taxon>
        <taxon>Actinomycetes</taxon>
        <taxon>Kitasatosporales</taxon>
        <taxon>Streptomycetaceae</taxon>
        <taxon>Streptomyces</taxon>
        <taxon>Streptomyces cinnamoneus group</taxon>
    </lineage>
</organism>
<name>A0A918TDT2_STRCJ</name>
<dbReference type="GO" id="GO:0031177">
    <property type="term" value="F:phosphopantetheine binding"/>
    <property type="evidence" value="ECO:0007669"/>
    <property type="project" value="InterPro"/>
</dbReference>
<dbReference type="Gene3D" id="3.30.300.30">
    <property type="match status" value="1"/>
</dbReference>
<dbReference type="InterPro" id="IPR020806">
    <property type="entry name" value="PKS_PP-bd"/>
</dbReference>
<reference evidence="5" key="1">
    <citation type="journal article" date="2014" name="Int. J. Syst. Evol. Microbiol.">
        <title>Complete genome sequence of Corynebacterium casei LMG S-19264T (=DSM 44701T), isolated from a smear-ripened cheese.</title>
        <authorList>
            <consortium name="US DOE Joint Genome Institute (JGI-PGF)"/>
            <person name="Walter F."/>
            <person name="Albersmeier A."/>
            <person name="Kalinowski J."/>
            <person name="Ruckert C."/>
        </authorList>
    </citation>
    <scope>NUCLEOTIDE SEQUENCE</scope>
    <source>
        <strain evidence="5">JCM 4633</strain>
    </source>
</reference>
<evidence type="ECO:0000256" key="2">
    <source>
        <dbReference type="ARBA" id="ARBA00022450"/>
    </source>
</evidence>
<dbReference type="SUPFAM" id="SSF56801">
    <property type="entry name" value="Acetyl-CoA synthetase-like"/>
    <property type="match status" value="1"/>
</dbReference>
<dbReference type="GO" id="GO:0005737">
    <property type="term" value="C:cytoplasm"/>
    <property type="evidence" value="ECO:0007669"/>
    <property type="project" value="TreeGrafter"/>
</dbReference>
<dbReference type="GO" id="GO:0008610">
    <property type="term" value="P:lipid biosynthetic process"/>
    <property type="evidence" value="ECO:0007669"/>
    <property type="project" value="UniProtKB-ARBA"/>
</dbReference>
<dbReference type="GO" id="GO:0044550">
    <property type="term" value="P:secondary metabolite biosynthetic process"/>
    <property type="evidence" value="ECO:0007669"/>
    <property type="project" value="TreeGrafter"/>
</dbReference>
<dbReference type="InterPro" id="IPR010071">
    <property type="entry name" value="AA_adenyl_dom"/>
</dbReference>
<dbReference type="Gene3D" id="3.40.50.12780">
    <property type="entry name" value="N-terminal domain of ligase-like"/>
    <property type="match status" value="1"/>
</dbReference>
<dbReference type="InterPro" id="IPR042099">
    <property type="entry name" value="ANL_N_sf"/>
</dbReference>
<dbReference type="GO" id="GO:0043041">
    <property type="term" value="P:amino acid activation for nonribosomal peptide biosynthetic process"/>
    <property type="evidence" value="ECO:0007669"/>
    <property type="project" value="TreeGrafter"/>
</dbReference>
<dbReference type="SMART" id="SM00823">
    <property type="entry name" value="PKS_PP"/>
    <property type="match status" value="1"/>
</dbReference>
<dbReference type="Pfam" id="PF00501">
    <property type="entry name" value="AMP-binding"/>
    <property type="match status" value="1"/>
</dbReference>
<evidence type="ECO:0000256" key="1">
    <source>
        <dbReference type="ARBA" id="ARBA00001957"/>
    </source>
</evidence>
<dbReference type="InterPro" id="IPR009081">
    <property type="entry name" value="PP-bd_ACP"/>
</dbReference>
<dbReference type="CDD" id="cd05930">
    <property type="entry name" value="A_NRPS"/>
    <property type="match status" value="1"/>
</dbReference>
<evidence type="ECO:0000259" key="4">
    <source>
        <dbReference type="PROSITE" id="PS50075"/>
    </source>
</evidence>
<dbReference type="Gene3D" id="3.30.559.30">
    <property type="entry name" value="Nonribosomal peptide synthetase, condensation domain"/>
    <property type="match status" value="1"/>
</dbReference>
<comment type="caution">
    <text evidence="5">The sequence shown here is derived from an EMBL/GenBank/DDBJ whole genome shotgun (WGS) entry which is preliminary data.</text>
</comment>
<keyword evidence="2" id="KW-0596">Phosphopantetheine</keyword>
<dbReference type="GO" id="GO:0017000">
    <property type="term" value="P:antibiotic biosynthetic process"/>
    <property type="evidence" value="ECO:0007669"/>
    <property type="project" value="UniProtKB-ARBA"/>
</dbReference>
<proteinExistence type="predicted"/>
<dbReference type="PROSITE" id="PS50075">
    <property type="entry name" value="CARRIER"/>
    <property type="match status" value="1"/>
</dbReference>
<dbReference type="PANTHER" id="PTHR45527:SF1">
    <property type="entry name" value="FATTY ACID SYNTHASE"/>
    <property type="match status" value="1"/>
</dbReference>
<protein>
    <recommendedName>
        <fullName evidence="4">Carrier domain-containing protein</fullName>
    </recommendedName>
</protein>
<dbReference type="NCBIfam" id="TIGR01733">
    <property type="entry name" value="AA-adenyl-dom"/>
    <property type="match status" value="1"/>
</dbReference>
<dbReference type="InterPro" id="IPR001242">
    <property type="entry name" value="Condensation_dom"/>
</dbReference>
<feature type="domain" description="Carrier" evidence="4">
    <location>
        <begin position="510"/>
        <end position="584"/>
    </location>
</feature>
<dbReference type="InterPro" id="IPR045851">
    <property type="entry name" value="AMP-bd_C_sf"/>
</dbReference>
<evidence type="ECO:0000313" key="6">
    <source>
        <dbReference type="Proteomes" id="UP000646244"/>
    </source>
</evidence>
<dbReference type="InterPro" id="IPR025110">
    <property type="entry name" value="AMP-bd_C"/>
</dbReference>
<dbReference type="Pfam" id="PF13193">
    <property type="entry name" value="AMP-binding_C"/>
    <property type="match status" value="1"/>
</dbReference>
<keyword evidence="3" id="KW-0597">Phosphoprotein</keyword>
<dbReference type="InterPro" id="IPR023213">
    <property type="entry name" value="CAT-like_dom_sf"/>
</dbReference>
<dbReference type="InterPro" id="IPR000873">
    <property type="entry name" value="AMP-dep_synth/lig_dom"/>
</dbReference>
<dbReference type="Gene3D" id="1.10.1200.10">
    <property type="entry name" value="ACP-like"/>
    <property type="match status" value="1"/>
</dbReference>
<sequence>MRVGGQELSYRELARGAARVAAWAAALPAGDELRVGVVAHRTLPVYPALLGVLAAGGAYVPLDPSAPAPRLREIARRAGLAAVVTDAEGWAGLGLSGVPVLLTDRALPFQRAGLATGALAEFGALPEAGPEPLGPPRPDDVAYAVFTSGSTGAPKGVLVEHRGAVNLARWVEHTTGIGPDSKVTQNASLHFDASVQQIFSAWAAGATLLPVPDAVRVDGALLYDWLAGQGVTHWDSVPSLWAPVVEHCARRIAEGERVLPRLQAVLLAGEVLPATRVNQWRPWQQGHRLFNVYGPTEVTVDATSHEVTGPVTGGSPPIGRPLPGLRALVLDADGHPCPVEADGELFLGGIGLARGYLGDPALTGERFVTRPDGRWYRTGDLVRRTAGGELVFTGRRDDQVKVHGVRMELPAVERALRADPRVADAVAVVLDDGRGRHKLAAAVVAREPVTGAGLRAALARELPAAMVPSRLLLVDTLPRTANGKADRRACTEMVHDFADTADDDAATAGQPVTATCRRLVTLWRQVLGRDGLGPDDDFFRSGGDSIATIRLRQACATAGLSLQPMDVFAHPTPRRLAHHLDRAGTARPAPATPVGTADADGLPAADGPLPLLPAQRRLAVATLLAERTPQLGLVQETHEYAEEFDAGALRGALDLLAERHEVLRTAVELTADGFRGRTAEHVSVPLEVHRPAAGDVAERRAVVRAHADAALREGFDVSVPPLLRVAAFDLGPDGFVLTWTLHHVISDGWSWELLQQEFETLYAQLRSGRFRPLPAPPLPWRELARRFARPAPPGPPEEWLAALRAVEPLALPRGRREPGDRAHVEWAVAPGTDAALRTAVTAAGCAPSAGYLLAYAEALGTVFRQNAFPVGVVSSGRNLELPGIEGAVACLARTLPVPVDLSGGPRERLARLHAGLAAVLAQDAADPDRVTAGLPAAVRDPAAGFVFQNYPDAPAGDAPLRRVAEGTWWRETGSEPLALVCHEGTAPTGSGFHCRLEYDPGEVDGATAGLLAREVRRALDRLAAQDLS</sequence>
<reference evidence="5" key="2">
    <citation type="submission" date="2020-09" db="EMBL/GenBank/DDBJ databases">
        <authorList>
            <person name="Sun Q."/>
            <person name="Ohkuma M."/>
        </authorList>
    </citation>
    <scope>NUCLEOTIDE SEQUENCE</scope>
    <source>
        <strain evidence="5">JCM 4633</strain>
    </source>
</reference>
<dbReference type="EMBL" id="BMVB01000005">
    <property type="protein sequence ID" value="GHC43891.1"/>
    <property type="molecule type" value="Genomic_DNA"/>
</dbReference>
<dbReference type="Pfam" id="PF00550">
    <property type="entry name" value="PP-binding"/>
    <property type="match status" value="1"/>
</dbReference>
<dbReference type="GO" id="GO:0003824">
    <property type="term" value="F:catalytic activity"/>
    <property type="evidence" value="ECO:0007669"/>
    <property type="project" value="InterPro"/>
</dbReference>
<dbReference type="SUPFAM" id="SSF52777">
    <property type="entry name" value="CoA-dependent acyltransferases"/>
    <property type="match status" value="2"/>
</dbReference>